<dbReference type="PROSITE" id="PS00379">
    <property type="entry name" value="CDP_ALCOHOL_P_TRANSF"/>
    <property type="match status" value="1"/>
</dbReference>
<keyword evidence="3" id="KW-0812">Transmembrane</keyword>
<evidence type="ECO:0000256" key="1">
    <source>
        <dbReference type="ARBA" id="ARBA00022679"/>
    </source>
</evidence>
<dbReference type="EMBL" id="CP002069">
    <property type="protein sequence ID" value="ADI74891.1"/>
    <property type="molecule type" value="Genomic_DNA"/>
</dbReference>
<dbReference type="InterPro" id="IPR048254">
    <property type="entry name" value="CDP_ALCOHOL_P_TRANSF_CS"/>
</dbReference>
<dbReference type="KEGG" id="mev:Metev_2063"/>
<dbReference type="Gene3D" id="1.20.120.1760">
    <property type="match status" value="1"/>
</dbReference>
<keyword evidence="3" id="KW-1133">Transmembrane helix</keyword>
<evidence type="ECO:0000313" key="4">
    <source>
        <dbReference type="EMBL" id="ADI74891.1"/>
    </source>
</evidence>
<dbReference type="Pfam" id="PF01066">
    <property type="entry name" value="CDP-OH_P_transf"/>
    <property type="match status" value="1"/>
</dbReference>
<keyword evidence="1 2" id="KW-0808">Transferase</keyword>
<dbReference type="GO" id="GO:0016020">
    <property type="term" value="C:membrane"/>
    <property type="evidence" value="ECO:0007669"/>
    <property type="project" value="InterPro"/>
</dbReference>
<evidence type="ECO:0000313" key="5">
    <source>
        <dbReference type="Proteomes" id="UP000000391"/>
    </source>
</evidence>
<feature type="transmembrane region" description="Helical" evidence="3">
    <location>
        <begin position="116"/>
        <end position="132"/>
    </location>
</feature>
<dbReference type="RefSeq" id="WP_013195456.1">
    <property type="nucleotide sequence ID" value="NC_014253.1"/>
</dbReference>
<reference evidence="4 5" key="1">
    <citation type="submission" date="2010-06" db="EMBL/GenBank/DDBJ databases">
        <title>Complete sequence chromosome of Methanohalobium evestigatum Z-7303.</title>
        <authorList>
            <consortium name="US DOE Joint Genome Institute"/>
            <person name="Lucas S."/>
            <person name="Copeland A."/>
            <person name="Lapidus A."/>
            <person name="Cheng J.-F."/>
            <person name="Bruce D."/>
            <person name="Goodwin L."/>
            <person name="Pitluck S."/>
            <person name="Saunders E."/>
            <person name="Detter J.C."/>
            <person name="Han C."/>
            <person name="Tapia R."/>
            <person name="Land M."/>
            <person name="Hauser L."/>
            <person name="Kyrpides N."/>
            <person name="Mikhailova N."/>
            <person name="Sieprawska-Lupa M."/>
            <person name="Whitman W.B."/>
            <person name="Anderson I."/>
            <person name="Woyke T."/>
        </authorList>
    </citation>
    <scope>NUCLEOTIDE SEQUENCE [LARGE SCALE GENOMIC DNA]</scope>
    <source>
        <strain evidence="5">ATCC BAA-1072 / DSM 3721 / NBRC 107634 / OCM 161 / Z-7303</strain>
    </source>
</reference>
<dbReference type="InterPro" id="IPR054868">
    <property type="entry name" value="archin_ph_syn"/>
</dbReference>
<feature type="transmembrane region" description="Helical" evidence="3">
    <location>
        <begin position="54"/>
        <end position="72"/>
    </location>
</feature>
<organism evidence="4 5">
    <name type="scientific">Methanohalobium evestigatum (strain ATCC BAA-1072 / DSM 3721 / NBRC 107634 / OCM 161 / Z-7303)</name>
    <dbReference type="NCBI Taxonomy" id="644295"/>
    <lineage>
        <taxon>Archaea</taxon>
        <taxon>Methanobacteriati</taxon>
        <taxon>Methanobacteriota</taxon>
        <taxon>Stenosarchaea group</taxon>
        <taxon>Methanomicrobia</taxon>
        <taxon>Methanosarcinales</taxon>
        <taxon>Methanosarcinaceae</taxon>
        <taxon>Methanohalobium</taxon>
    </lineage>
</organism>
<dbReference type="GeneID" id="9347724"/>
<dbReference type="NCBIfam" id="NF040950">
    <property type="entry name" value="archin_ph_syn"/>
    <property type="match status" value="1"/>
</dbReference>
<accession>D7EBP9</accession>
<dbReference type="GO" id="GO:0016780">
    <property type="term" value="F:phosphotransferase activity, for other substituted phosphate groups"/>
    <property type="evidence" value="ECO:0007669"/>
    <property type="project" value="InterPro"/>
</dbReference>
<dbReference type="AlphaFoldDB" id="D7EBP9"/>
<dbReference type="GO" id="GO:0008654">
    <property type="term" value="P:phospholipid biosynthetic process"/>
    <property type="evidence" value="ECO:0007669"/>
    <property type="project" value="InterPro"/>
</dbReference>
<dbReference type="OrthoDB" id="9904at2157"/>
<dbReference type="HOGENOM" id="CLU_080384_1_2_2"/>
<proteinExistence type="inferred from homology"/>
<dbReference type="InterPro" id="IPR043130">
    <property type="entry name" value="CDP-OH_PTrfase_TM_dom"/>
</dbReference>
<keyword evidence="3" id="KW-0472">Membrane</keyword>
<sequence length="202" mass="22258">MTSDSLRPLVSKIIDPFAEKAADIGLSPNIVSFLSLIFAIIAGVFFYYSYTNPLFVLIAGLLVALNSFLDAMDGIMARHMQTASSKGDFLDHVIDRYSDIFVICSIFLAGHVQWQIGLTAIVGVLLTSYLGTQAQALDIGRYYGGIMGRADRLILIIAASLIYFLYPSLIYGFSVLGWVIVIIAVGSHITAIQRIYHIWKKL</sequence>
<feature type="transmembrane region" description="Helical" evidence="3">
    <location>
        <begin position="30"/>
        <end position="48"/>
    </location>
</feature>
<feature type="transmembrane region" description="Helical" evidence="3">
    <location>
        <begin position="175"/>
        <end position="196"/>
    </location>
</feature>
<evidence type="ECO:0000256" key="2">
    <source>
        <dbReference type="RuleBase" id="RU003750"/>
    </source>
</evidence>
<gene>
    <name evidence="4" type="ordered locus">Metev_2063</name>
</gene>
<dbReference type="Proteomes" id="UP000000391">
    <property type="component" value="Chromosome"/>
</dbReference>
<evidence type="ECO:0000256" key="3">
    <source>
        <dbReference type="SAM" id="Phobius"/>
    </source>
</evidence>
<feature type="transmembrane region" description="Helical" evidence="3">
    <location>
        <begin position="153"/>
        <end position="169"/>
    </location>
</feature>
<protein>
    <submittedName>
        <fullName evidence="4">CDP-alcohol phosphatidyltransferase</fullName>
    </submittedName>
</protein>
<keyword evidence="5" id="KW-1185">Reference proteome</keyword>
<comment type="similarity">
    <text evidence="2">Belongs to the CDP-alcohol phosphatidyltransferase class-I family.</text>
</comment>
<dbReference type="InterPro" id="IPR000462">
    <property type="entry name" value="CDP-OH_P_trans"/>
</dbReference>
<dbReference type="STRING" id="644295.Metev_2063"/>
<name>D7EBP9_METEZ</name>